<evidence type="ECO:0000313" key="2">
    <source>
        <dbReference type="EMBL" id="RZU74640.1"/>
    </source>
</evidence>
<keyword evidence="3" id="KW-1185">Reference proteome</keyword>
<name>A0A4Q8BA54_9ACTN</name>
<feature type="region of interest" description="Disordered" evidence="1">
    <location>
        <begin position="82"/>
        <end position="118"/>
    </location>
</feature>
<protein>
    <recommendedName>
        <fullName evidence="4">Flavin reductase</fullName>
    </recommendedName>
</protein>
<organism evidence="2 3">
    <name type="scientific">Micromonospora kangleipakensis</name>
    <dbReference type="NCBI Taxonomy" id="1077942"/>
    <lineage>
        <taxon>Bacteria</taxon>
        <taxon>Bacillati</taxon>
        <taxon>Actinomycetota</taxon>
        <taxon>Actinomycetes</taxon>
        <taxon>Micromonosporales</taxon>
        <taxon>Micromonosporaceae</taxon>
        <taxon>Micromonospora</taxon>
    </lineage>
</organism>
<proteinExistence type="predicted"/>
<gene>
    <name evidence="2" type="ORF">EV384_3115</name>
</gene>
<comment type="caution">
    <text evidence="2">The sequence shown here is derived from an EMBL/GenBank/DDBJ whole genome shotgun (WGS) entry which is preliminary data.</text>
</comment>
<evidence type="ECO:0000313" key="3">
    <source>
        <dbReference type="Proteomes" id="UP000294114"/>
    </source>
</evidence>
<sequence>MSRPARPHVPMRPLWRCRACGAEWPCAAARLALLVEYRDDRPALLVYLGTVMHEAGEQLAQLNGHARPADLAERFLGWARARGRDPAGMSPPGASAPGGDDEVPDGTPRVTDREGETP</sequence>
<dbReference type="AlphaFoldDB" id="A0A4Q8BA54"/>
<dbReference type="Proteomes" id="UP000294114">
    <property type="component" value="Unassembled WGS sequence"/>
</dbReference>
<accession>A0A4Q8BA54</accession>
<evidence type="ECO:0008006" key="4">
    <source>
        <dbReference type="Google" id="ProtNLM"/>
    </source>
</evidence>
<feature type="compositionally biased region" description="Low complexity" evidence="1">
    <location>
        <begin position="86"/>
        <end position="98"/>
    </location>
</feature>
<reference evidence="2 3" key="1">
    <citation type="submission" date="2019-02" db="EMBL/GenBank/DDBJ databases">
        <title>Sequencing the genomes of 1000 actinobacteria strains.</title>
        <authorList>
            <person name="Klenk H.-P."/>
        </authorList>
    </citation>
    <scope>NUCLEOTIDE SEQUENCE [LARGE SCALE GENOMIC DNA]</scope>
    <source>
        <strain evidence="2 3">DSM 45612</strain>
    </source>
</reference>
<evidence type="ECO:0000256" key="1">
    <source>
        <dbReference type="SAM" id="MobiDB-lite"/>
    </source>
</evidence>
<dbReference type="EMBL" id="SHLD01000001">
    <property type="protein sequence ID" value="RZU74640.1"/>
    <property type="molecule type" value="Genomic_DNA"/>
</dbReference>